<protein>
    <recommendedName>
        <fullName evidence="1">HNH nuclease domain-containing protein</fullName>
    </recommendedName>
</protein>
<gene>
    <name evidence="2" type="ORF">TS85_20815</name>
</gene>
<reference evidence="2 3" key="1">
    <citation type="journal article" date="2015" name="Int. J. Syst. Evol. Microbiol.">
        <title>Sphingomonas hengshuiensis sp. nov., isolated from lake wetland.</title>
        <authorList>
            <person name="Wei S."/>
            <person name="Wang T."/>
            <person name="Liu H."/>
            <person name="Zhang C."/>
            <person name="Guo J."/>
            <person name="Wang Q."/>
            <person name="Liang K."/>
            <person name="Zhang Z."/>
        </authorList>
    </citation>
    <scope>NUCLEOTIDE SEQUENCE [LARGE SCALE GENOMIC DNA]</scope>
    <source>
        <strain evidence="2 3">WHSC-8</strain>
    </source>
</reference>
<reference evidence="2 3" key="2">
    <citation type="submission" date="2015-02" db="EMBL/GenBank/DDBJ databases">
        <title>The complete genome of Sphingomonas hengshuiensis sp. WHSC-8 isolated from soil of Hengshui Lake.</title>
        <authorList>
            <person name="Wei S."/>
            <person name="Guo J."/>
            <person name="Su C."/>
            <person name="Wu R."/>
            <person name="Zhang Z."/>
            <person name="Liang K."/>
            <person name="Li H."/>
            <person name="Wang T."/>
            <person name="Liu H."/>
            <person name="Zhang C."/>
            <person name="Li Z."/>
            <person name="Wang Q."/>
            <person name="Meng J."/>
        </authorList>
    </citation>
    <scope>NUCLEOTIDE SEQUENCE [LARGE SCALE GENOMIC DNA]</scope>
    <source>
        <strain evidence="2 3">WHSC-8</strain>
    </source>
</reference>
<dbReference type="Pfam" id="PF13391">
    <property type="entry name" value="HNH_2"/>
    <property type="match status" value="1"/>
</dbReference>
<dbReference type="AlphaFoldDB" id="A0A7U4JBE1"/>
<evidence type="ECO:0000259" key="1">
    <source>
        <dbReference type="Pfam" id="PF13391"/>
    </source>
</evidence>
<dbReference type="InterPro" id="IPR003615">
    <property type="entry name" value="HNH_nuc"/>
</dbReference>
<evidence type="ECO:0000313" key="3">
    <source>
        <dbReference type="Proteomes" id="UP000032300"/>
    </source>
</evidence>
<keyword evidence="3" id="KW-1185">Reference proteome</keyword>
<dbReference type="CDD" id="cd00085">
    <property type="entry name" value="HNHc"/>
    <property type="match status" value="1"/>
</dbReference>
<dbReference type="Proteomes" id="UP000032300">
    <property type="component" value="Chromosome"/>
</dbReference>
<sequence>MAERKAIPMETRLRLFSGASGHCQKPDCLEPLFPIEMGGDKHIAEMAHVIPHGQAGPRHEDRPDGNFDPDAFENLILLCPTCHTKIDKDPDSFPRNILLDWKENHLANLAAKQGIRTYDDRAEVRAAVAGIMAENKAIWSKFAPEHGSDFEYDPESEAAKGWSQRMRSVILPNHYRAQAIIKANLGLATEGERRTFAEYQEHVRGLSERHVCGVSGRAIRFPEAMEGLFS</sequence>
<proteinExistence type="predicted"/>
<dbReference type="EMBL" id="CP010836">
    <property type="protein sequence ID" value="AJP73716.1"/>
    <property type="molecule type" value="Genomic_DNA"/>
</dbReference>
<name>A0A7U4JBE1_9SPHN</name>
<evidence type="ECO:0000313" key="2">
    <source>
        <dbReference type="EMBL" id="AJP73716.1"/>
    </source>
</evidence>
<organism evidence="2 3">
    <name type="scientific">Sphingomonas hengshuiensis</name>
    <dbReference type="NCBI Taxonomy" id="1609977"/>
    <lineage>
        <taxon>Bacteria</taxon>
        <taxon>Pseudomonadati</taxon>
        <taxon>Pseudomonadota</taxon>
        <taxon>Alphaproteobacteria</taxon>
        <taxon>Sphingomonadales</taxon>
        <taxon>Sphingomonadaceae</taxon>
        <taxon>Sphingomonas</taxon>
    </lineage>
</organism>
<dbReference type="OrthoDB" id="5379188at2"/>
<accession>A0A7U4JBE1</accession>
<dbReference type="RefSeq" id="WP_044334788.1">
    <property type="nucleotide sequence ID" value="NZ_CP010836.1"/>
</dbReference>
<dbReference type="KEGG" id="sphi:TS85_20815"/>
<feature type="domain" description="HNH nuclease" evidence="1">
    <location>
        <begin position="43"/>
        <end position="88"/>
    </location>
</feature>